<feature type="domain" description="Ig-like" evidence="3">
    <location>
        <begin position="244"/>
        <end position="345"/>
    </location>
</feature>
<dbReference type="GO" id="GO:0030198">
    <property type="term" value="P:extracellular matrix organization"/>
    <property type="evidence" value="ECO:0007669"/>
    <property type="project" value="TreeGrafter"/>
</dbReference>
<keyword evidence="2" id="KW-0964">Secreted</keyword>
<dbReference type="InterPro" id="IPR036383">
    <property type="entry name" value="TSP1_rpt_sf"/>
</dbReference>
<dbReference type="Gene3D" id="2.60.40.10">
    <property type="entry name" value="Immunoglobulins"/>
    <property type="match status" value="1"/>
</dbReference>
<evidence type="ECO:0000313" key="4">
    <source>
        <dbReference type="EMBL" id="THD24739.1"/>
    </source>
</evidence>
<evidence type="ECO:0000256" key="1">
    <source>
        <dbReference type="ARBA" id="ARBA00004613"/>
    </source>
</evidence>
<comment type="subcellular location">
    <subcellularLocation>
        <location evidence="1">Secreted</location>
    </subcellularLocation>
</comment>
<dbReference type="Proteomes" id="UP000230066">
    <property type="component" value="Unassembled WGS sequence"/>
</dbReference>
<comment type="caution">
    <text evidence="4">The sequence shown here is derived from an EMBL/GenBank/DDBJ whole genome shotgun (WGS) entry which is preliminary data.</text>
</comment>
<dbReference type="SMART" id="SM00209">
    <property type="entry name" value="TSP1"/>
    <property type="match status" value="4"/>
</dbReference>
<dbReference type="InterPro" id="IPR013783">
    <property type="entry name" value="Ig-like_fold"/>
</dbReference>
<dbReference type="EMBL" id="JXXN02001454">
    <property type="protein sequence ID" value="THD24739.1"/>
    <property type="molecule type" value="Genomic_DNA"/>
</dbReference>
<dbReference type="InterPro" id="IPR007110">
    <property type="entry name" value="Ig-like_dom"/>
</dbReference>
<dbReference type="Pfam" id="PF19030">
    <property type="entry name" value="TSP1_ADAMTS"/>
    <property type="match status" value="4"/>
</dbReference>
<evidence type="ECO:0000313" key="5">
    <source>
        <dbReference type="Proteomes" id="UP000230066"/>
    </source>
</evidence>
<keyword evidence="5" id="KW-1185">Reference proteome</keyword>
<dbReference type="PANTHER" id="PTHR13723:SF281">
    <property type="entry name" value="PAPILIN"/>
    <property type="match status" value="1"/>
</dbReference>
<dbReference type="InterPro" id="IPR036179">
    <property type="entry name" value="Ig-like_dom_sf"/>
</dbReference>
<reference evidence="4" key="1">
    <citation type="submission" date="2019-03" db="EMBL/GenBank/DDBJ databases">
        <title>Improved annotation for the trematode Fasciola hepatica.</title>
        <authorList>
            <person name="Choi Y.-J."/>
            <person name="Martin J."/>
            <person name="Mitreva M."/>
        </authorList>
    </citation>
    <scope>NUCLEOTIDE SEQUENCE [LARGE SCALE GENOMIC DNA]</scope>
</reference>
<dbReference type="GO" id="GO:0006508">
    <property type="term" value="P:proteolysis"/>
    <property type="evidence" value="ECO:0007669"/>
    <property type="project" value="TreeGrafter"/>
</dbReference>
<dbReference type="GO" id="GO:0031012">
    <property type="term" value="C:extracellular matrix"/>
    <property type="evidence" value="ECO:0007669"/>
    <property type="project" value="TreeGrafter"/>
</dbReference>
<dbReference type="AlphaFoldDB" id="A0A4E0R7Q3"/>
<evidence type="ECO:0000256" key="2">
    <source>
        <dbReference type="ARBA" id="ARBA00022525"/>
    </source>
</evidence>
<dbReference type="SUPFAM" id="SSF48726">
    <property type="entry name" value="Immunoglobulin"/>
    <property type="match status" value="1"/>
</dbReference>
<sequence length="607" mass="68734">MSNIRWERFQSVTWTYPYLLLLVLGSTPLHAFTEPPYWQETDQWSSCSSTCGPGVQRRQYRCVSRDMYNILTVHEDSVCSSQPHPLTTNAGGDHVIERICNLGDCHGYHWRISPWGHCSQTCGGFGTMTRDVDCVYIGQDGEVIVQEQEAGYFCGHYPRPEKHSSCNRIDCKPEFVPEQWGKCIQSNPCQPGRQVRQVSCISVQVNGTHRQLPKAACYMAGRPQARTWRRCFVASTSNCESQEPTIDTDAMTIVQMRKAKILNLQVGQQAYVIPFTRLNVRCPVHYFSVHDLVWKHRNHGEIRYTGLSNERVQVDKRGRLRIRSFRNEDAGEWTCIAGQKNATVTFSPRTPAAGFHDWVQRNRLWTKGMMSDDPKDMAGVHAIVQWVEGPWSACSVSCGDTGQQFRVVRCERVDTRFYQILDDQACLDKLLPKPLSRRKCLKSKRCPGWFVDGADSSVCTDNCLAVDQGSIRGNLTCRIGSQRVEDKLCDSSEKPDMTCPNSVCQVKWNVSAWSQCSRSCGGVGVRARQLICVWSHNGSPAGPLCYANQIPVPEVIEQCEAPPCQLECVDFSKHCPKRVELCKFTLYRYQCCASCRDFANIQSNDAK</sequence>
<gene>
    <name evidence="4" type="ORF">D915_004461</name>
</gene>
<dbReference type="SUPFAM" id="SSF82895">
    <property type="entry name" value="TSP-1 type 1 repeat"/>
    <property type="match status" value="4"/>
</dbReference>
<proteinExistence type="predicted"/>
<dbReference type="PROSITE" id="PS50835">
    <property type="entry name" value="IG_LIKE"/>
    <property type="match status" value="1"/>
</dbReference>
<dbReference type="InterPro" id="IPR050439">
    <property type="entry name" value="ADAMTS_ADAMTS-like"/>
</dbReference>
<organism evidence="4 5">
    <name type="scientific">Fasciola hepatica</name>
    <name type="common">Liver fluke</name>
    <dbReference type="NCBI Taxonomy" id="6192"/>
    <lineage>
        <taxon>Eukaryota</taxon>
        <taxon>Metazoa</taxon>
        <taxon>Spiralia</taxon>
        <taxon>Lophotrochozoa</taxon>
        <taxon>Platyhelminthes</taxon>
        <taxon>Trematoda</taxon>
        <taxon>Digenea</taxon>
        <taxon>Plagiorchiida</taxon>
        <taxon>Echinostomata</taxon>
        <taxon>Echinostomatoidea</taxon>
        <taxon>Fasciolidae</taxon>
        <taxon>Fasciola</taxon>
    </lineage>
</organism>
<dbReference type="GO" id="GO:0004222">
    <property type="term" value="F:metalloendopeptidase activity"/>
    <property type="evidence" value="ECO:0007669"/>
    <property type="project" value="TreeGrafter"/>
</dbReference>
<dbReference type="InterPro" id="IPR000884">
    <property type="entry name" value="TSP1_rpt"/>
</dbReference>
<accession>A0A4E0R7Q3</accession>
<dbReference type="GO" id="GO:0005576">
    <property type="term" value="C:extracellular region"/>
    <property type="evidence" value="ECO:0007669"/>
    <property type="project" value="UniProtKB-SubCell"/>
</dbReference>
<name>A0A4E0R7Q3_FASHE</name>
<dbReference type="PROSITE" id="PS50092">
    <property type="entry name" value="TSP1"/>
    <property type="match status" value="4"/>
</dbReference>
<evidence type="ECO:0000259" key="3">
    <source>
        <dbReference type="PROSITE" id="PS50835"/>
    </source>
</evidence>
<dbReference type="PANTHER" id="PTHR13723">
    <property type="entry name" value="ADAMTS A DISINTEGRIN AND METALLOPROTEASE WITH THROMBOSPONDIN MOTIFS PROTEASE"/>
    <property type="match status" value="1"/>
</dbReference>
<dbReference type="Gene3D" id="2.20.100.10">
    <property type="entry name" value="Thrombospondin type-1 (TSP1) repeat"/>
    <property type="match status" value="4"/>
</dbReference>
<protein>
    <submittedName>
        <fullName evidence="4">AdamTS protein 3</fullName>
    </submittedName>
</protein>